<reference evidence="2 3" key="2">
    <citation type="submission" date="2020-05" db="EMBL/GenBank/DDBJ databases">
        <title>Draft genome sequence of Desulfovibrio sp. strainFSS-1.</title>
        <authorList>
            <person name="Shimoshige H."/>
            <person name="Kobayashi H."/>
            <person name="Maekawa T."/>
        </authorList>
    </citation>
    <scope>NUCLEOTIDE SEQUENCE [LARGE SCALE GENOMIC DNA]</scope>
    <source>
        <strain evidence="2 3">SIID29052-01</strain>
    </source>
</reference>
<keyword evidence="2" id="KW-0378">Hydrolase</keyword>
<dbReference type="InterPro" id="IPR011990">
    <property type="entry name" value="TPR-like_helical_dom_sf"/>
</dbReference>
<reference evidence="2 3" key="1">
    <citation type="submission" date="2020-04" db="EMBL/GenBank/DDBJ databases">
        <authorList>
            <consortium name="Desulfovibrio sp. FSS-1 genome sequencing consortium"/>
            <person name="Shimoshige H."/>
            <person name="Kobayashi H."/>
            <person name="Maekawa T."/>
        </authorList>
    </citation>
    <scope>NUCLEOTIDE SEQUENCE [LARGE SCALE GENOMIC DNA]</scope>
    <source>
        <strain evidence="2 3">SIID29052-01</strain>
    </source>
</reference>
<dbReference type="GO" id="GO:0008233">
    <property type="term" value="F:peptidase activity"/>
    <property type="evidence" value="ECO:0007669"/>
    <property type="project" value="UniProtKB-KW"/>
</dbReference>
<evidence type="ECO:0000313" key="3">
    <source>
        <dbReference type="Proteomes" id="UP000494245"/>
    </source>
</evidence>
<feature type="signal peptide" evidence="1">
    <location>
        <begin position="1"/>
        <end position="32"/>
    </location>
</feature>
<gene>
    <name evidence="2" type="primary">bepA_8</name>
    <name evidence="2" type="ORF">NNJEOMEG_02984</name>
</gene>
<dbReference type="Proteomes" id="UP000494245">
    <property type="component" value="Unassembled WGS sequence"/>
</dbReference>
<sequence length="577" mass="63080">MNTRTATHGVMALAACLLAACLSVGTAHPVLAQVGAGIKDPGDRVPSAFVPTLPQYAKPKPQEGPLDVPPDAPERQHVLTKARILSRLGRNGEAQKLYMDLARQFPGDREIIADFAELLLDNNDPSTAMSWLERAKSPDLRIQRLQARAYTQGGQPAKAVFLLNKLAQENPKDASIQVDLASAHADMGDPVMAASAAGVALSIDPNNESYRRFADELRARVAPRAETFYQYYNQAGQTTINTAGLSGRTPLFGRLNLGVRAEHIYVSKLGQGSSIQPIFGAQTNTQDITTTSVDPDTGENITTTETITTQSDVLTGVTIQGGRRAINQGIDAVRTSLIWLGPYEMEIEAGVSAFQGASGMVGQFGAFRINPFRGARLAFEIAHNNPWYDPAEAAARSGAYDLARFTFNYIHQEKTGITLDAQANHYTIDNGAPYARRFGFTAALSRKLLNVPELWLSYSFSPAVLQYLQPAVRTYTTTDFTAVTSGRPISLATNEAIHQLALNASWQASRWLQLGFYGGGGIDLYRTYPFVFASPSILVKPWDFLEWESRAEYRNETRFVHDGGESLLIYSALRARL</sequence>
<keyword evidence="2" id="KW-0645">Protease</keyword>
<keyword evidence="1" id="KW-0732">Signal</keyword>
<dbReference type="PROSITE" id="PS51257">
    <property type="entry name" value="PROKAR_LIPOPROTEIN"/>
    <property type="match status" value="1"/>
</dbReference>
<dbReference type="GO" id="GO:0006508">
    <property type="term" value="P:proteolysis"/>
    <property type="evidence" value="ECO:0007669"/>
    <property type="project" value="UniProtKB-KW"/>
</dbReference>
<evidence type="ECO:0000313" key="2">
    <source>
        <dbReference type="EMBL" id="GFK95126.1"/>
    </source>
</evidence>
<organism evidence="2 3">
    <name type="scientific">Fundidesulfovibrio magnetotacticus</name>
    <dbReference type="NCBI Taxonomy" id="2730080"/>
    <lineage>
        <taxon>Bacteria</taxon>
        <taxon>Pseudomonadati</taxon>
        <taxon>Thermodesulfobacteriota</taxon>
        <taxon>Desulfovibrionia</taxon>
        <taxon>Desulfovibrionales</taxon>
        <taxon>Desulfovibrionaceae</taxon>
        <taxon>Fundidesulfovibrio</taxon>
    </lineage>
</organism>
<dbReference type="EC" id="3.4.-.-" evidence="2"/>
<evidence type="ECO:0000256" key="1">
    <source>
        <dbReference type="SAM" id="SignalP"/>
    </source>
</evidence>
<dbReference type="RefSeq" id="WP_173085861.1">
    <property type="nucleotide sequence ID" value="NZ_BLTE01000014.1"/>
</dbReference>
<keyword evidence="3" id="KW-1185">Reference proteome</keyword>
<dbReference type="EMBL" id="BLTE01000014">
    <property type="protein sequence ID" value="GFK95126.1"/>
    <property type="molecule type" value="Genomic_DNA"/>
</dbReference>
<accession>A0A6V8LZB3</accession>
<protein>
    <submittedName>
        <fullName evidence="2">Beta-barrel assembly-enhancing protease</fullName>
        <ecNumber evidence="2">3.4.-.-</ecNumber>
    </submittedName>
</protein>
<dbReference type="SUPFAM" id="SSF48452">
    <property type="entry name" value="TPR-like"/>
    <property type="match status" value="1"/>
</dbReference>
<name>A0A6V8LZB3_9BACT</name>
<dbReference type="AlphaFoldDB" id="A0A6V8LZB3"/>
<dbReference type="Gene3D" id="1.25.40.10">
    <property type="entry name" value="Tetratricopeptide repeat domain"/>
    <property type="match status" value="1"/>
</dbReference>
<comment type="caution">
    <text evidence="2">The sequence shown here is derived from an EMBL/GenBank/DDBJ whole genome shotgun (WGS) entry which is preliminary data.</text>
</comment>
<proteinExistence type="predicted"/>
<feature type="chain" id="PRO_5028840521" evidence="1">
    <location>
        <begin position="33"/>
        <end position="577"/>
    </location>
</feature>